<dbReference type="PANTHER" id="PTHR33095">
    <property type="entry name" value="OS07G0619500 PROTEIN"/>
    <property type="match status" value="1"/>
</dbReference>
<feature type="region of interest" description="Disordered" evidence="1">
    <location>
        <begin position="137"/>
        <end position="166"/>
    </location>
</feature>
<dbReference type="Proteomes" id="UP000825729">
    <property type="component" value="Unassembled WGS sequence"/>
</dbReference>
<reference evidence="2 3" key="1">
    <citation type="submission" date="2021-07" db="EMBL/GenBank/DDBJ databases">
        <title>The Aristolochia fimbriata genome: insights into angiosperm evolution, floral development and chemical biosynthesis.</title>
        <authorList>
            <person name="Jiao Y."/>
        </authorList>
    </citation>
    <scope>NUCLEOTIDE SEQUENCE [LARGE SCALE GENOMIC DNA]</scope>
    <source>
        <strain evidence="2">IBCAS-2021</strain>
        <tissue evidence="2">Leaf</tissue>
    </source>
</reference>
<dbReference type="AlphaFoldDB" id="A0AAV7F5Q5"/>
<gene>
    <name evidence="2" type="ORF">H6P81_007782</name>
</gene>
<accession>A0AAV7F5Q5</accession>
<feature type="compositionally biased region" description="Polar residues" evidence="1">
    <location>
        <begin position="289"/>
        <end position="308"/>
    </location>
</feature>
<evidence type="ECO:0000313" key="3">
    <source>
        <dbReference type="Proteomes" id="UP000825729"/>
    </source>
</evidence>
<feature type="region of interest" description="Disordered" evidence="1">
    <location>
        <begin position="88"/>
        <end position="113"/>
    </location>
</feature>
<dbReference type="InterPro" id="IPR012442">
    <property type="entry name" value="DUF1645_plant"/>
</dbReference>
<dbReference type="Pfam" id="PF07816">
    <property type="entry name" value="DUF1645"/>
    <property type="match status" value="2"/>
</dbReference>
<evidence type="ECO:0000313" key="2">
    <source>
        <dbReference type="EMBL" id="KAG9454878.1"/>
    </source>
</evidence>
<name>A0AAV7F5Q5_ARIFI</name>
<proteinExistence type="predicted"/>
<sequence>MEVVHFPSPSNSMDGHLTAAYLSCPTSPSGVSFVGSPQFFSAPSSPTRGLTADPFPFEAAAAEKAKGGATESDDFEFEIGFELSQRFDGGSVQKNHEDRPPQPEGDEPPPANMAFADELFSNGLVLPLKLPPRLQSPTYGTSHLRSSSSLAIRGGSSASGFSFKKEDFDPFEAALEKIRKEEAEWSPQPQVAHRRARSLSPRSHSYQYWAEQPGKEAPHQVQDLDPLPSIVEPLTGSALPEPDEAPESEKPAERPVESEPEKPAKGIPTRSKSEKVSKRGKERRPSWPIRSSSERPATATNTPESAAQQMEKVTVKKASFFRKGSKRQMIKDFLFRSASEGRVDSKDKLRAHTAAIQGSPGPKDLSFGSAHGVLYKSSDEAKKKKNTTMAYKPSALFECLRMKDQKKKKKN</sequence>
<feature type="compositionally biased region" description="Low complexity" evidence="1">
    <location>
        <begin position="144"/>
        <end position="162"/>
    </location>
</feature>
<feature type="compositionally biased region" description="Basic and acidic residues" evidence="1">
    <location>
        <begin position="247"/>
        <end position="264"/>
    </location>
</feature>
<protein>
    <submittedName>
        <fullName evidence="2">Uncharacterized protein</fullName>
    </submittedName>
</protein>
<feature type="region of interest" description="Disordered" evidence="1">
    <location>
        <begin position="180"/>
        <end position="313"/>
    </location>
</feature>
<keyword evidence="3" id="KW-1185">Reference proteome</keyword>
<organism evidence="2 3">
    <name type="scientific">Aristolochia fimbriata</name>
    <name type="common">White veined hardy Dutchman's pipe vine</name>
    <dbReference type="NCBI Taxonomy" id="158543"/>
    <lineage>
        <taxon>Eukaryota</taxon>
        <taxon>Viridiplantae</taxon>
        <taxon>Streptophyta</taxon>
        <taxon>Embryophyta</taxon>
        <taxon>Tracheophyta</taxon>
        <taxon>Spermatophyta</taxon>
        <taxon>Magnoliopsida</taxon>
        <taxon>Magnoliidae</taxon>
        <taxon>Piperales</taxon>
        <taxon>Aristolochiaceae</taxon>
        <taxon>Aristolochia</taxon>
    </lineage>
</organism>
<evidence type="ECO:0000256" key="1">
    <source>
        <dbReference type="SAM" id="MobiDB-lite"/>
    </source>
</evidence>
<comment type="caution">
    <text evidence="2">The sequence shown here is derived from an EMBL/GenBank/DDBJ whole genome shotgun (WGS) entry which is preliminary data.</text>
</comment>
<feature type="compositionally biased region" description="Basic and acidic residues" evidence="1">
    <location>
        <begin position="271"/>
        <end position="285"/>
    </location>
</feature>
<dbReference type="PANTHER" id="PTHR33095:SF47">
    <property type="entry name" value="AR781"/>
    <property type="match status" value="1"/>
</dbReference>
<dbReference type="EMBL" id="JAINDJ010000003">
    <property type="protein sequence ID" value="KAG9454878.1"/>
    <property type="molecule type" value="Genomic_DNA"/>
</dbReference>